<keyword evidence="7 8" id="KW-0349">Heme</keyword>
<proteinExistence type="inferred from homology"/>
<comment type="similarity">
    <text evidence="2 8">Belongs to the cytochrome P450 family.</text>
</comment>
<evidence type="ECO:0000256" key="4">
    <source>
        <dbReference type="ARBA" id="ARBA00023002"/>
    </source>
</evidence>
<dbReference type="PROSITE" id="PS00086">
    <property type="entry name" value="CYTOCHROME_P450"/>
    <property type="match status" value="1"/>
</dbReference>
<dbReference type="InterPro" id="IPR017972">
    <property type="entry name" value="Cyt_P450_CS"/>
</dbReference>
<dbReference type="InterPro" id="IPR001128">
    <property type="entry name" value="Cyt_P450"/>
</dbReference>
<evidence type="ECO:0000256" key="2">
    <source>
        <dbReference type="ARBA" id="ARBA00010617"/>
    </source>
</evidence>
<feature type="non-terminal residue" evidence="9">
    <location>
        <position position="1"/>
    </location>
</feature>
<comment type="caution">
    <text evidence="9">The sequence shown here is derived from an EMBL/GenBank/DDBJ whole genome shotgun (WGS) entry which is preliminary data.</text>
</comment>
<dbReference type="PRINTS" id="PR00463">
    <property type="entry name" value="EP450I"/>
</dbReference>
<evidence type="ECO:0000256" key="5">
    <source>
        <dbReference type="ARBA" id="ARBA00023004"/>
    </source>
</evidence>
<keyword evidence="3 7" id="KW-0479">Metal-binding</keyword>
<feature type="binding site" description="axial binding residue" evidence="7">
    <location>
        <position position="199"/>
    </location>
    <ligand>
        <name>heme</name>
        <dbReference type="ChEBI" id="CHEBI:30413"/>
    </ligand>
    <ligandPart>
        <name>Fe</name>
        <dbReference type="ChEBI" id="CHEBI:18248"/>
    </ligandPart>
</feature>
<dbReference type="GO" id="GO:0020037">
    <property type="term" value="F:heme binding"/>
    <property type="evidence" value="ECO:0007669"/>
    <property type="project" value="InterPro"/>
</dbReference>
<name>A0AAN4ZLN6_9BILA</name>
<evidence type="ECO:0000256" key="7">
    <source>
        <dbReference type="PIRSR" id="PIRSR602401-1"/>
    </source>
</evidence>
<evidence type="ECO:0000256" key="6">
    <source>
        <dbReference type="ARBA" id="ARBA00023033"/>
    </source>
</evidence>
<dbReference type="PANTHER" id="PTHR24303">
    <property type="entry name" value="HEME-BINDING MONOOXYGENASE FAMILY"/>
    <property type="match status" value="1"/>
</dbReference>
<dbReference type="InterPro" id="IPR002401">
    <property type="entry name" value="Cyt_P450_E_grp-I"/>
</dbReference>
<keyword evidence="5 7" id="KW-0408">Iron</keyword>
<evidence type="ECO:0000313" key="10">
    <source>
        <dbReference type="Proteomes" id="UP001328107"/>
    </source>
</evidence>
<dbReference type="PANTHER" id="PTHR24303:SF31">
    <property type="entry name" value="CYTOCHROME P450 307A1-RELATED"/>
    <property type="match status" value="1"/>
</dbReference>
<dbReference type="InterPro" id="IPR036396">
    <property type="entry name" value="Cyt_P450_sf"/>
</dbReference>
<keyword evidence="6 8" id="KW-0503">Monooxygenase</keyword>
<gene>
    <name evidence="9" type="ORF">PMAYCL1PPCAC_13261</name>
</gene>
<dbReference type="EMBL" id="BTRK01000003">
    <property type="protein sequence ID" value="GMR43066.1"/>
    <property type="molecule type" value="Genomic_DNA"/>
</dbReference>
<dbReference type="Proteomes" id="UP001328107">
    <property type="component" value="Unassembled WGS sequence"/>
</dbReference>
<dbReference type="SUPFAM" id="SSF48264">
    <property type="entry name" value="Cytochrome P450"/>
    <property type="match status" value="1"/>
</dbReference>
<dbReference type="GO" id="GO:0004497">
    <property type="term" value="F:monooxygenase activity"/>
    <property type="evidence" value="ECO:0007669"/>
    <property type="project" value="UniProtKB-KW"/>
</dbReference>
<evidence type="ECO:0008006" key="11">
    <source>
        <dbReference type="Google" id="ProtNLM"/>
    </source>
</evidence>
<organism evidence="9 10">
    <name type="scientific">Pristionchus mayeri</name>
    <dbReference type="NCBI Taxonomy" id="1317129"/>
    <lineage>
        <taxon>Eukaryota</taxon>
        <taxon>Metazoa</taxon>
        <taxon>Ecdysozoa</taxon>
        <taxon>Nematoda</taxon>
        <taxon>Chromadorea</taxon>
        <taxon>Rhabditida</taxon>
        <taxon>Rhabditina</taxon>
        <taxon>Diplogasteromorpha</taxon>
        <taxon>Diplogasteroidea</taxon>
        <taxon>Neodiplogasteridae</taxon>
        <taxon>Pristionchus</taxon>
    </lineage>
</organism>
<keyword evidence="10" id="KW-1185">Reference proteome</keyword>
<sequence length="256" mass="29890">EVHPEISPDNLICKYLADTRALENGDADINCLVGDIWTGGMETTLTATRWAILFLIENPLVQERLHEEIIQRYPRHSNGEFDYSSRRDLPYFCATVDEVLRLANVLPWNIPHRATKSFKLGEHTIREGTNLMFSYSSLHHDESIFPDPYKFNPERFIRRSPQSEEEATEWRRGGKDLDSFLIYESNPMLNPFGMGQRKCPGEQLARKEIFVFLLALVQRFRFSIVDSNPPDTTRCRGMTSAPKDFVTRVERRRDWY</sequence>
<evidence type="ECO:0000256" key="1">
    <source>
        <dbReference type="ARBA" id="ARBA00001971"/>
    </source>
</evidence>
<dbReference type="GO" id="GO:0005506">
    <property type="term" value="F:iron ion binding"/>
    <property type="evidence" value="ECO:0007669"/>
    <property type="project" value="InterPro"/>
</dbReference>
<evidence type="ECO:0000313" key="9">
    <source>
        <dbReference type="EMBL" id="GMR43066.1"/>
    </source>
</evidence>
<dbReference type="AlphaFoldDB" id="A0AAN4ZLN6"/>
<feature type="non-terminal residue" evidence="9">
    <location>
        <position position="256"/>
    </location>
</feature>
<evidence type="ECO:0000256" key="8">
    <source>
        <dbReference type="RuleBase" id="RU000461"/>
    </source>
</evidence>
<keyword evidence="4 8" id="KW-0560">Oxidoreductase</keyword>
<evidence type="ECO:0000256" key="3">
    <source>
        <dbReference type="ARBA" id="ARBA00022723"/>
    </source>
</evidence>
<dbReference type="GO" id="GO:0016705">
    <property type="term" value="F:oxidoreductase activity, acting on paired donors, with incorporation or reduction of molecular oxygen"/>
    <property type="evidence" value="ECO:0007669"/>
    <property type="project" value="InterPro"/>
</dbReference>
<protein>
    <recommendedName>
        <fullName evidence="11">Cytochrome P450</fullName>
    </recommendedName>
</protein>
<accession>A0AAN4ZLN6</accession>
<comment type="cofactor">
    <cofactor evidence="1 7">
        <name>heme</name>
        <dbReference type="ChEBI" id="CHEBI:30413"/>
    </cofactor>
</comment>
<dbReference type="PRINTS" id="PR00385">
    <property type="entry name" value="P450"/>
</dbReference>
<reference evidence="10" key="1">
    <citation type="submission" date="2022-10" db="EMBL/GenBank/DDBJ databases">
        <title>Genome assembly of Pristionchus species.</title>
        <authorList>
            <person name="Yoshida K."/>
            <person name="Sommer R.J."/>
        </authorList>
    </citation>
    <scope>NUCLEOTIDE SEQUENCE [LARGE SCALE GENOMIC DNA]</scope>
    <source>
        <strain evidence="10">RS5460</strain>
    </source>
</reference>
<dbReference type="Pfam" id="PF00067">
    <property type="entry name" value="p450"/>
    <property type="match status" value="1"/>
</dbReference>
<dbReference type="Gene3D" id="1.10.630.10">
    <property type="entry name" value="Cytochrome P450"/>
    <property type="match status" value="1"/>
</dbReference>